<name>A0A415E1T4_9FIRM</name>
<dbReference type="OrthoDB" id="9801525at2"/>
<keyword evidence="8" id="KW-1185">Reference proteome</keyword>
<dbReference type="Pfam" id="PF12637">
    <property type="entry name" value="TSCPD"/>
    <property type="match status" value="1"/>
</dbReference>
<organism evidence="7 8">
    <name type="scientific">Emergencia timonensis</name>
    <dbReference type="NCBI Taxonomy" id="1776384"/>
    <lineage>
        <taxon>Bacteria</taxon>
        <taxon>Bacillati</taxon>
        <taxon>Bacillota</taxon>
        <taxon>Clostridia</taxon>
        <taxon>Peptostreptococcales</taxon>
        <taxon>Anaerovoracaceae</taxon>
        <taxon>Emergencia</taxon>
    </lineage>
</organism>
<evidence type="ECO:0000313" key="8">
    <source>
        <dbReference type="Proteomes" id="UP000284841"/>
    </source>
</evidence>
<evidence type="ECO:0000256" key="3">
    <source>
        <dbReference type="ARBA" id="ARBA00022634"/>
    </source>
</evidence>
<evidence type="ECO:0000259" key="6">
    <source>
        <dbReference type="Pfam" id="PF12637"/>
    </source>
</evidence>
<comment type="caution">
    <text evidence="7">The sequence shown here is derived from an EMBL/GenBank/DDBJ whole genome shotgun (WGS) entry which is preliminary data.</text>
</comment>
<dbReference type="GO" id="GO:0000166">
    <property type="term" value="F:nucleotide binding"/>
    <property type="evidence" value="ECO:0007669"/>
    <property type="project" value="UniProtKB-KW"/>
</dbReference>
<dbReference type="InterPro" id="IPR024434">
    <property type="entry name" value="TSCPD_dom"/>
</dbReference>
<evidence type="ECO:0000313" key="7">
    <source>
        <dbReference type="EMBL" id="RHJ87543.1"/>
    </source>
</evidence>
<keyword evidence="4" id="KW-0547">Nucleotide-binding</keyword>
<dbReference type="GeneID" id="83003495"/>
<gene>
    <name evidence="7" type="ORF">DW099_12685</name>
</gene>
<protein>
    <recommendedName>
        <fullName evidence="2">ribonucleoside-diphosphate reductase</fullName>
        <ecNumber evidence="2">1.17.4.1</ecNumber>
    </recommendedName>
</protein>
<evidence type="ECO:0000256" key="4">
    <source>
        <dbReference type="ARBA" id="ARBA00022741"/>
    </source>
</evidence>
<evidence type="ECO:0000256" key="5">
    <source>
        <dbReference type="ARBA" id="ARBA00047754"/>
    </source>
</evidence>
<comment type="similarity">
    <text evidence="1">Belongs to the ribonucleoside diphosphate reductase class-2 family.</text>
</comment>
<sequence>MAYRYKTKGTCSVYIDVDMDGNVLKNAVFHGGCNGNLQGISALVEGQTYEEIKAKLSGIKCGFKSTSCPDQLIKAMEEAMRNE</sequence>
<dbReference type="GO" id="GO:0071897">
    <property type="term" value="P:DNA biosynthetic process"/>
    <property type="evidence" value="ECO:0007669"/>
    <property type="project" value="UniProtKB-KW"/>
</dbReference>
<dbReference type="GO" id="GO:0004748">
    <property type="term" value="F:ribonucleoside-diphosphate reductase activity, thioredoxin disulfide as acceptor"/>
    <property type="evidence" value="ECO:0007669"/>
    <property type="project" value="UniProtKB-EC"/>
</dbReference>
<dbReference type="AlphaFoldDB" id="A0A415E1T4"/>
<reference evidence="7 8" key="1">
    <citation type="submission" date="2018-08" db="EMBL/GenBank/DDBJ databases">
        <title>A genome reference for cultivated species of the human gut microbiota.</title>
        <authorList>
            <person name="Zou Y."/>
            <person name="Xue W."/>
            <person name="Luo G."/>
        </authorList>
    </citation>
    <scope>NUCLEOTIDE SEQUENCE [LARGE SCALE GENOMIC DNA]</scope>
    <source>
        <strain evidence="7 8">AM07-24</strain>
    </source>
</reference>
<dbReference type="STRING" id="1776384.GCA_900086585_01108"/>
<evidence type="ECO:0000256" key="1">
    <source>
        <dbReference type="ARBA" id="ARBA00007405"/>
    </source>
</evidence>
<proteinExistence type="inferred from homology"/>
<keyword evidence="3" id="KW-0237">DNA synthesis</keyword>
<dbReference type="NCBIfam" id="TIGR03905">
    <property type="entry name" value="TIGR03905_4_Cys"/>
    <property type="match status" value="1"/>
</dbReference>
<dbReference type="EMBL" id="QRMS01000003">
    <property type="protein sequence ID" value="RHJ87543.1"/>
    <property type="molecule type" value="Genomic_DNA"/>
</dbReference>
<dbReference type="Proteomes" id="UP000284841">
    <property type="component" value="Unassembled WGS sequence"/>
</dbReference>
<evidence type="ECO:0000256" key="2">
    <source>
        <dbReference type="ARBA" id="ARBA00012274"/>
    </source>
</evidence>
<dbReference type="EC" id="1.17.4.1" evidence="2"/>
<accession>A0A415E1T4</accession>
<dbReference type="RefSeq" id="WP_067534872.1">
    <property type="nucleotide sequence ID" value="NZ_AP025567.1"/>
</dbReference>
<dbReference type="InterPro" id="IPR023806">
    <property type="entry name" value="CHP03905"/>
</dbReference>
<comment type="catalytic activity">
    <reaction evidence="5">
        <text>a 2'-deoxyribonucleoside 5'-diphosphate + [thioredoxin]-disulfide + H2O = a ribonucleoside 5'-diphosphate + [thioredoxin]-dithiol</text>
        <dbReference type="Rhea" id="RHEA:23252"/>
        <dbReference type="Rhea" id="RHEA-COMP:10698"/>
        <dbReference type="Rhea" id="RHEA-COMP:10700"/>
        <dbReference type="ChEBI" id="CHEBI:15377"/>
        <dbReference type="ChEBI" id="CHEBI:29950"/>
        <dbReference type="ChEBI" id="CHEBI:50058"/>
        <dbReference type="ChEBI" id="CHEBI:57930"/>
        <dbReference type="ChEBI" id="CHEBI:73316"/>
        <dbReference type="EC" id="1.17.4.1"/>
    </reaction>
</comment>
<feature type="domain" description="TSCPD" evidence="6">
    <location>
        <begin position="4"/>
        <end position="80"/>
    </location>
</feature>